<feature type="transmembrane region" description="Helical" evidence="1">
    <location>
        <begin position="29"/>
        <end position="47"/>
    </location>
</feature>
<sequence length="202" mass="23427">MSGFLFYWLTWAGWIFVTFLLNRTNPYRFRIAFWLLVIIITSVYQITIFEMNFSIASIILFVLSLTAFIHFSLLELLYVTIRILILAIASSTSLFVSLYDPVWFIIEQPYMNSITIAFLSIVLFNKYRERIFGTTIGMCLSDGISYLTLNKLYIEYTLGSLTVLDSCALTCFIISIWSGMEFLQSYYSQKQGQPKKGETVQK</sequence>
<keyword evidence="1" id="KW-0812">Transmembrane</keyword>
<evidence type="ECO:0000313" key="3">
    <source>
        <dbReference type="Proteomes" id="UP001208656"/>
    </source>
</evidence>
<name>A0ABT2WDF8_9BACI</name>
<feature type="transmembrane region" description="Helical" evidence="1">
    <location>
        <begin position="76"/>
        <end position="96"/>
    </location>
</feature>
<keyword evidence="1" id="KW-0472">Membrane</keyword>
<protein>
    <recommendedName>
        <fullName evidence="4">Integral membrane protein</fullName>
    </recommendedName>
</protein>
<dbReference type="Pfam" id="PF24124">
    <property type="entry name" value="YphA"/>
    <property type="match status" value="1"/>
</dbReference>
<keyword evidence="3" id="KW-1185">Reference proteome</keyword>
<dbReference type="InterPro" id="IPR014617">
    <property type="entry name" value="YphA_Bacsu"/>
</dbReference>
<organism evidence="2 3">
    <name type="scientific">Pallidibacillus thermolactis</name>
    <dbReference type="NCBI Taxonomy" id="251051"/>
    <lineage>
        <taxon>Bacteria</taxon>
        <taxon>Bacillati</taxon>
        <taxon>Bacillota</taxon>
        <taxon>Bacilli</taxon>
        <taxon>Bacillales</taxon>
        <taxon>Bacillaceae</taxon>
        <taxon>Pallidibacillus</taxon>
    </lineage>
</organism>
<evidence type="ECO:0008006" key="4">
    <source>
        <dbReference type="Google" id="ProtNLM"/>
    </source>
</evidence>
<comment type="caution">
    <text evidence="2">The sequence shown here is derived from an EMBL/GenBank/DDBJ whole genome shotgun (WGS) entry which is preliminary data.</text>
</comment>
<dbReference type="Proteomes" id="UP001208656">
    <property type="component" value="Unassembled WGS sequence"/>
</dbReference>
<evidence type="ECO:0000256" key="1">
    <source>
        <dbReference type="SAM" id="Phobius"/>
    </source>
</evidence>
<keyword evidence="1" id="KW-1133">Transmembrane helix</keyword>
<evidence type="ECO:0000313" key="2">
    <source>
        <dbReference type="EMBL" id="MCU9593719.1"/>
    </source>
</evidence>
<proteinExistence type="predicted"/>
<feature type="transmembrane region" description="Helical" evidence="1">
    <location>
        <begin position="161"/>
        <end position="180"/>
    </location>
</feature>
<feature type="transmembrane region" description="Helical" evidence="1">
    <location>
        <begin position="53"/>
        <end position="69"/>
    </location>
</feature>
<gene>
    <name evidence="2" type="ORF">OEV82_04510</name>
</gene>
<feature type="transmembrane region" description="Helical" evidence="1">
    <location>
        <begin position="102"/>
        <end position="124"/>
    </location>
</feature>
<dbReference type="PIRSF" id="PIRSF036710">
    <property type="entry name" value="YphA_Bacsu"/>
    <property type="match status" value="1"/>
</dbReference>
<dbReference type="RefSeq" id="WP_173661264.1">
    <property type="nucleotide sequence ID" value="NZ_JAOUSE010000007.1"/>
</dbReference>
<feature type="transmembrane region" description="Helical" evidence="1">
    <location>
        <begin position="6"/>
        <end position="22"/>
    </location>
</feature>
<dbReference type="EMBL" id="JAOUSE010000007">
    <property type="protein sequence ID" value="MCU9593719.1"/>
    <property type="molecule type" value="Genomic_DNA"/>
</dbReference>
<reference evidence="2 3" key="1">
    <citation type="submission" date="2022-10" db="EMBL/GenBank/DDBJ databases">
        <title>Description of Fervidibacillus gen. nov. in the family Fervidibacillaceae fam. nov. with two species, Fervidibacillus albus sp. nov., and Fervidibacillus halotolerans sp. nov., isolated from tidal flat sediments.</title>
        <authorList>
            <person name="Kwon K.K."/>
            <person name="Yang S.-H."/>
        </authorList>
    </citation>
    <scope>NUCLEOTIDE SEQUENCE [LARGE SCALE GENOMIC DNA]</scope>
    <source>
        <strain evidence="2 3">DSM 23332</strain>
    </source>
</reference>
<accession>A0ABT2WDF8</accession>